<keyword evidence="4" id="KW-1185">Reference proteome</keyword>
<keyword evidence="1" id="KW-0732">Signal</keyword>
<gene>
    <name evidence="2" type="ORF">EDS130_LOCUS39174</name>
    <name evidence="3" type="ORF">XAT740_LOCUS52106</name>
</gene>
<sequence length="108" mass="11408">MQNISAAIFLLCIGLILCISTVDGGLCFCGCCAGFHCDVVTKPTFSMTPCNATACSHKCKEIYPADCGAPVSQSWAACKSAASDIFYRSTTFATYILAFASTFSFVAK</sequence>
<evidence type="ECO:0000313" key="2">
    <source>
        <dbReference type="EMBL" id="CAF1445453.1"/>
    </source>
</evidence>
<evidence type="ECO:0000313" key="4">
    <source>
        <dbReference type="Proteomes" id="UP000663828"/>
    </source>
</evidence>
<dbReference type="AlphaFoldDB" id="A0A815P8B8"/>
<dbReference type="EMBL" id="CAJNOJ010000429">
    <property type="protein sequence ID" value="CAF1445453.1"/>
    <property type="molecule type" value="Genomic_DNA"/>
</dbReference>
<evidence type="ECO:0000256" key="1">
    <source>
        <dbReference type="SAM" id="SignalP"/>
    </source>
</evidence>
<feature type="chain" id="PRO_5036228489" evidence="1">
    <location>
        <begin position="25"/>
        <end position="108"/>
    </location>
</feature>
<dbReference type="Proteomes" id="UP000663852">
    <property type="component" value="Unassembled WGS sequence"/>
</dbReference>
<name>A0A815P8B8_ADIRI</name>
<accession>A0A815P8B8</accession>
<comment type="caution">
    <text evidence="2">The sequence shown here is derived from an EMBL/GenBank/DDBJ whole genome shotgun (WGS) entry which is preliminary data.</text>
</comment>
<proteinExistence type="predicted"/>
<evidence type="ECO:0000313" key="3">
    <source>
        <dbReference type="EMBL" id="CAF1633754.1"/>
    </source>
</evidence>
<dbReference type="EMBL" id="CAJNOR010008483">
    <property type="protein sequence ID" value="CAF1633754.1"/>
    <property type="molecule type" value="Genomic_DNA"/>
</dbReference>
<dbReference type="Proteomes" id="UP000663828">
    <property type="component" value="Unassembled WGS sequence"/>
</dbReference>
<feature type="signal peptide" evidence="1">
    <location>
        <begin position="1"/>
        <end position="24"/>
    </location>
</feature>
<organism evidence="2 5">
    <name type="scientific">Adineta ricciae</name>
    <name type="common">Rotifer</name>
    <dbReference type="NCBI Taxonomy" id="249248"/>
    <lineage>
        <taxon>Eukaryota</taxon>
        <taxon>Metazoa</taxon>
        <taxon>Spiralia</taxon>
        <taxon>Gnathifera</taxon>
        <taxon>Rotifera</taxon>
        <taxon>Eurotatoria</taxon>
        <taxon>Bdelloidea</taxon>
        <taxon>Adinetida</taxon>
        <taxon>Adinetidae</taxon>
        <taxon>Adineta</taxon>
    </lineage>
</organism>
<evidence type="ECO:0000313" key="5">
    <source>
        <dbReference type="Proteomes" id="UP000663852"/>
    </source>
</evidence>
<reference evidence="2" key="1">
    <citation type="submission" date="2021-02" db="EMBL/GenBank/DDBJ databases">
        <authorList>
            <person name="Nowell W R."/>
        </authorList>
    </citation>
    <scope>NUCLEOTIDE SEQUENCE</scope>
</reference>
<protein>
    <submittedName>
        <fullName evidence="2">Uncharacterized protein</fullName>
    </submittedName>
</protein>